<protein>
    <recommendedName>
        <fullName evidence="5">DUF916 domain-containing protein</fullName>
    </recommendedName>
</protein>
<proteinExistence type="predicted"/>
<evidence type="ECO:0000256" key="2">
    <source>
        <dbReference type="SAM" id="SignalP"/>
    </source>
</evidence>
<feature type="region of interest" description="Disordered" evidence="1">
    <location>
        <begin position="40"/>
        <end position="62"/>
    </location>
</feature>
<dbReference type="EMBL" id="CP034587">
    <property type="protein sequence ID" value="AZQ70362.1"/>
    <property type="molecule type" value="Genomic_DNA"/>
</dbReference>
<evidence type="ECO:0000256" key="1">
    <source>
        <dbReference type="SAM" id="MobiDB-lite"/>
    </source>
</evidence>
<evidence type="ECO:0000313" key="3">
    <source>
        <dbReference type="EMBL" id="AZQ70362.1"/>
    </source>
</evidence>
<keyword evidence="2" id="KW-0732">Signal</keyword>
<dbReference type="AlphaFoldDB" id="A0A3S9PDF4"/>
<keyword evidence="4" id="KW-1185">Reference proteome</keyword>
<evidence type="ECO:0000313" key="4">
    <source>
        <dbReference type="Proteomes" id="UP000267900"/>
    </source>
</evidence>
<name>A0A3S9PDF4_STRLT</name>
<dbReference type="RefSeq" id="WP_126912927.1">
    <property type="nucleotide sequence ID" value="NZ_CP034587.1"/>
</dbReference>
<sequence length="359" mass="37336">MTFKVAQRRSSAVRKATVRTAAALAAGLALVMGTAAPGQAAGATPKAGCDSPDRAGAASAAPAWAAAHQPAPVPALTGTAAQSFAYGMPGQLPIGLWSDSGVTLRTPVTKGTVRLDVASKGFSTDSLTVQRYEPRDRRWVDLDTKPGSESFPTRGVLTFPVTAPDASPRHPVGIALRLQDLDRPGTLTVAASLDDGRGHTYRAPARTAEATRPNVTVTGWDKGATLRRGGTGRVVTVTVKNTTDRAYPALNASYFAYGAGGSHVLTPKDLTLSQYRSDRGWVRVPLVAGGCDPGMSAALLPTTGKRVLAPGETAVYRLKVAVARTAPRDVTRADAGFSVGNGDASFHSQQLPFTIPQGR</sequence>
<accession>A0A3S9PDF4</accession>
<feature type="signal peptide" evidence="2">
    <location>
        <begin position="1"/>
        <end position="40"/>
    </location>
</feature>
<evidence type="ECO:0008006" key="5">
    <source>
        <dbReference type="Google" id="ProtNLM"/>
    </source>
</evidence>
<organism evidence="3 4">
    <name type="scientific">Streptomyces luteoverticillatus</name>
    <name type="common">Streptoverticillium luteoverticillatus</name>
    <dbReference type="NCBI Taxonomy" id="66425"/>
    <lineage>
        <taxon>Bacteria</taxon>
        <taxon>Bacillati</taxon>
        <taxon>Actinomycetota</taxon>
        <taxon>Actinomycetes</taxon>
        <taxon>Kitasatosporales</taxon>
        <taxon>Streptomycetaceae</taxon>
        <taxon>Streptomyces</taxon>
    </lineage>
</organism>
<reference evidence="3 4" key="1">
    <citation type="submission" date="2018-12" db="EMBL/GenBank/DDBJ databases">
        <title>The whole draft genome of Streptomyce luteoverticillatus CGMCC 15060.</title>
        <authorList>
            <person name="Feng Z."/>
            <person name="Chen G."/>
            <person name="Zhang J."/>
            <person name="Zhu H."/>
            <person name="Yu X."/>
            <person name="Zhang W."/>
            <person name="Zhang X."/>
        </authorList>
    </citation>
    <scope>NUCLEOTIDE SEQUENCE [LARGE SCALE GENOMIC DNA]</scope>
    <source>
        <strain evidence="3 4">CGMCC 15060</strain>
    </source>
</reference>
<feature type="chain" id="PRO_5038895593" description="DUF916 domain-containing protein" evidence="2">
    <location>
        <begin position="41"/>
        <end position="359"/>
    </location>
</feature>
<gene>
    <name evidence="3" type="ORF">EKH77_03245</name>
</gene>
<dbReference type="Proteomes" id="UP000267900">
    <property type="component" value="Chromosome"/>
</dbReference>
<dbReference type="OrthoDB" id="4081434at2"/>